<feature type="domain" description="SusD-like N-terminal" evidence="8">
    <location>
        <begin position="95"/>
        <end position="207"/>
    </location>
</feature>
<evidence type="ECO:0000256" key="1">
    <source>
        <dbReference type="ARBA" id="ARBA00004442"/>
    </source>
</evidence>
<evidence type="ECO:0000256" key="4">
    <source>
        <dbReference type="ARBA" id="ARBA00023136"/>
    </source>
</evidence>
<evidence type="ECO:0000259" key="7">
    <source>
        <dbReference type="Pfam" id="PF07980"/>
    </source>
</evidence>
<dbReference type="Proteomes" id="UP001597509">
    <property type="component" value="Unassembled WGS sequence"/>
</dbReference>
<dbReference type="RefSeq" id="WP_207902422.1">
    <property type="nucleotide sequence ID" value="NZ_JBHUPE010000005.1"/>
</dbReference>
<dbReference type="InterPro" id="IPR011990">
    <property type="entry name" value="TPR-like_helical_dom_sf"/>
</dbReference>
<dbReference type="Pfam" id="PF14322">
    <property type="entry name" value="SusD-like_3"/>
    <property type="match status" value="1"/>
</dbReference>
<keyword evidence="3 6" id="KW-0732">Signal</keyword>
<keyword evidence="4" id="KW-0472">Membrane</keyword>
<dbReference type="InterPro" id="IPR012944">
    <property type="entry name" value="SusD_RagB_dom"/>
</dbReference>
<gene>
    <name evidence="9" type="ORF">ACFS6I_14200</name>
</gene>
<feature type="signal peptide" evidence="6">
    <location>
        <begin position="1"/>
        <end position="21"/>
    </location>
</feature>
<evidence type="ECO:0000256" key="5">
    <source>
        <dbReference type="ARBA" id="ARBA00023237"/>
    </source>
</evidence>
<dbReference type="InterPro" id="IPR033985">
    <property type="entry name" value="SusD-like_N"/>
</dbReference>
<comment type="caution">
    <text evidence="9">The sequence shown here is derived from an EMBL/GenBank/DDBJ whole genome shotgun (WGS) entry which is preliminary data.</text>
</comment>
<evidence type="ECO:0000313" key="10">
    <source>
        <dbReference type="Proteomes" id="UP001597509"/>
    </source>
</evidence>
<name>A0ABW5YYD6_9SPHI</name>
<evidence type="ECO:0000256" key="6">
    <source>
        <dbReference type="SAM" id="SignalP"/>
    </source>
</evidence>
<feature type="chain" id="PRO_5047542174" evidence="6">
    <location>
        <begin position="22"/>
        <end position="593"/>
    </location>
</feature>
<evidence type="ECO:0000256" key="3">
    <source>
        <dbReference type="ARBA" id="ARBA00022729"/>
    </source>
</evidence>
<evidence type="ECO:0000259" key="8">
    <source>
        <dbReference type="Pfam" id="PF14322"/>
    </source>
</evidence>
<evidence type="ECO:0000313" key="9">
    <source>
        <dbReference type="EMBL" id="MFD2905090.1"/>
    </source>
</evidence>
<dbReference type="EMBL" id="JBHUPE010000005">
    <property type="protein sequence ID" value="MFD2905090.1"/>
    <property type="molecule type" value="Genomic_DNA"/>
</dbReference>
<organism evidence="9 10">
    <name type="scientific">Sphingobacterium anhuiense</name>
    <dbReference type="NCBI Taxonomy" id="493780"/>
    <lineage>
        <taxon>Bacteria</taxon>
        <taxon>Pseudomonadati</taxon>
        <taxon>Bacteroidota</taxon>
        <taxon>Sphingobacteriia</taxon>
        <taxon>Sphingobacteriales</taxon>
        <taxon>Sphingobacteriaceae</taxon>
        <taxon>Sphingobacterium</taxon>
    </lineage>
</organism>
<reference evidence="10" key="1">
    <citation type="journal article" date="2019" name="Int. J. Syst. Evol. Microbiol.">
        <title>The Global Catalogue of Microorganisms (GCM) 10K type strain sequencing project: providing services to taxonomists for standard genome sequencing and annotation.</title>
        <authorList>
            <consortium name="The Broad Institute Genomics Platform"/>
            <consortium name="The Broad Institute Genome Sequencing Center for Infectious Disease"/>
            <person name="Wu L."/>
            <person name="Ma J."/>
        </authorList>
    </citation>
    <scope>NUCLEOTIDE SEQUENCE [LARGE SCALE GENOMIC DNA]</scope>
    <source>
        <strain evidence="10">KCTC 22209</strain>
    </source>
</reference>
<comment type="similarity">
    <text evidence="2">Belongs to the SusD family.</text>
</comment>
<dbReference type="SUPFAM" id="SSF48452">
    <property type="entry name" value="TPR-like"/>
    <property type="match status" value="1"/>
</dbReference>
<feature type="domain" description="RagB/SusD" evidence="7">
    <location>
        <begin position="298"/>
        <end position="592"/>
    </location>
</feature>
<dbReference type="Pfam" id="PF07980">
    <property type="entry name" value="SusD_RagB"/>
    <property type="match status" value="1"/>
</dbReference>
<protein>
    <submittedName>
        <fullName evidence="9">RagB/SusD family nutrient uptake outer membrane protein</fullName>
    </submittedName>
</protein>
<dbReference type="Gene3D" id="1.25.40.390">
    <property type="match status" value="1"/>
</dbReference>
<dbReference type="PROSITE" id="PS51257">
    <property type="entry name" value="PROKAR_LIPOPROTEIN"/>
    <property type="match status" value="1"/>
</dbReference>
<keyword evidence="10" id="KW-1185">Reference proteome</keyword>
<proteinExistence type="inferred from homology"/>
<comment type="subcellular location">
    <subcellularLocation>
        <location evidence="1">Cell outer membrane</location>
    </subcellularLocation>
</comment>
<accession>A0ABW5YYD6</accession>
<keyword evidence="5" id="KW-0998">Cell outer membrane</keyword>
<sequence>MKNIVIISLAFVAVLALTSCQKDFLDRFPQTSVTENSTFKTPADLETYTNGFYGMIGPTYSDGFTDNIAGMSGSSTTDAMVRGNLTIANAGGWGGWDNVRRINFMLQRVANTTGDQASINHYVGIARFFRANLYYNMVMTYGDVPWYNQVIKDTDEDLLMKKQDSRTLVVDSIMADLEYAVAHIKPGGTNTRVTKWVALTLLSRIALYEGTYRKYHTYLNLEETAHKFLERSASASKQIMDQGGFSITNTGKLQEDYRNLFASKDLSANKEIIYLWKNGEADGVANNTHTVFDYQWALSKDLMEEFLMKDGSRFTSLPDYDKKQVTEIFKNRDPRLAENIMEPGFKTNPDVNIPYVLKPSYGGYLQIKFYPRDPNQRKGWNLNYTDLPMMRYAEVLLNYAEAQAELGKITQGELDLTIGLLRRRVGMPTLKLADAQSNIDPIMASKYSNVKHANKGIVLEIRRERRIELASEGFRFNDLNRWYVGELFAVNPKGIYVPGFGALDVTGDGEPDLVILEKESDKASLPEKYKALPGYYVSENNIYLSNGSSGHIVFFKDKNQPRQWIDGPKYYYRPIPIGQTVLNPNLIQPLGWR</sequence>
<evidence type="ECO:0000256" key="2">
    <source>
        <dbReference type="ARBA" id="ARBA00006275"/>
    </source>
</evidence>